<sequence>MTAIDFVLNRNMGLTSAPEKINRYYALTFATYAMKPVFALLSDWFLSRSSSRDENDEKEGETTRRRERGHRAKFASGCCILAGIFQFALSFAKTLKEVYGFGILMTACVSGAYASLDGILVCAAKGTKTIETTTSGRNEEEMRRMGGGEREGGGEINAEEEAEEVRAIEERENNAHNSKSKNRRITQVNVQTVAMATRTFAAILGSACSVLFLEMFTARATIALSSGFAVLASIFALRIQEGKRSAGGAREVDEDLETRRRRRRRAQTSTKKWPWRRFFSDREFIVLALALFIYRITPTAMDTYNSFIYSIYDKKLPNSAFGMFQFFSNVGALFGAFAFSFFHNKYFVEKKQQQRDDGNLPPHSPPGRIGELPSSSSSSRYANARIRQKQLLLQTPRSKMNVFLLGGVADVGFQLVRLFALYHPPQINQRNSGMRAAIILSILELVISFGSRFAYMPIVILSAVVAEKCESKEAFSFSALVFFADLSSIFAGFIAADIVERWKIGAAVKRKLDMMYITGRSWRPLKNFVYLCAFLKLSAVAVTLLLLKLILSRSSSSSSSSPSSSSSSEEDEDEENENEEAYYETVLAPAATAAATAATTITTARDDDEYNQFSPYRIDR</sequence>
<feature type="transmembrane region" description="Helical" evidence="2">
    <location>
        <begin position="284"/>
        <end position="301"/>
    </location>
</feature>
<dbReference type="RefSeq" id="XP_007511162.1">
    <property type="nucleotide sequence ID" value="XM_007511100.1"/>
</dbReference>
<dbReference type="EMBL" id="FO082270">
    <property type="protein sequence ID" value="CCO66722.1"/>
    <property type="molecule type" value="Genomic_DNA"/>
</dbReference>
<dbReference type="KEGG" id="bpg:Bathy09g02810"/>
<feature type="compositionally biased region" description="Basic and acidic residues" evidence="1">
    <location>
        <begin position="137"/>
        <end position="153"/>
    </location>
</feature>
<keyword evidence="2" id="KW-0472">Membrane</keyword>
<evidence type="ECO:0000313" key="4">
    <source>
        <dbReference type="Proteomes" id="UP000198341"/>
    </source>
</evidence>
<feature type="transmembrane region" description="Helical" evidence="2">
    <location>
        <begin position="98"/>
        <end position="116"/>
    </location>
</feature>
<evidence type="ECO:0000256" key="1">
    <source>
        <dbReference type="SAM" id="MobiDB-lite"/>
    </source>
</evidence>
<dbReference type="InterPro" id="IPR036259">
    <property type="entry name" value="MFS_trans_sf"/>
</dbReference>
<proteinExistence type="predicted"/>
<dbReference type="Proteomes" id="UP000198341">
    <property type="component" value="Chromosome 9"/>
</dbReference>
<feature type="transmembrane region" description="Helical" evidence="2">
    <location>
        <begin position="188"/>
        <end position="212"/>
    </location>
</feature>
<feature type="transmembrane region" description="Helical" evidence="2">
    <location>
        <begin position="74"/>
        <end position="92"/>
    </location>
</feature>
<feature type="transmembrane region" description="Helical" evidence="2">
    <location>
        <begin position="475"/>
        <end position="496"/>
    </location>
</feature>
<dbReference type="OrthoDB" id="10572001at2759"/>
<reference evidence="3 4" key="1">
    <citation type="submission" date="2011-10" db="EMBL/GenBank/DDBJ databases">
        <authorList>
            <person name="Genoscope - CEA"/>
        </authorList>
    </citation>
    <scope>NUCLEOTIDE SEQUENCE [LARGE SCALE GENOMIC DNA]</scope>
    <source>
        <strain evidence="3 4">RCC 1105</strain>
    </source>
</reference>
<feature type="compositionally biased region" description="Acidic residues" evidence="1">
    <location>
        <begin position="568"/>
        <end position="582"/>
    </location>
</feature>
<dbReference type="Gene3D" id="1.20.1250.20">
    <property type="entry name" value="MFS general substrate transporter like domains"/>
    <property type="match status" value="1"/>
</dbReference>
<protein>
    <submittedName>
        <fullName evidence="3">Uncharacterized protein</fullName>
    </submittedName>
</protein>
<evidence type="ECO:0000313" key="3">
    <source>
        <dbReference type="EMBL" id="CCO66722.1"/>
    </source>
</evidence>
<gene>
    <name evidence="3" type="ORF">Bathy09g02810</name>
</gene>
<keyword evidence="2" id="KW-0812">Transmembrane</keyword>
<dbReference type="GeneID" id="19013788"/>
<feature type="transmembrane region" description="Helical" evidence="2">
    <location>
        <begin position="321"/>
        <end position="342"/>
    </location>
</feature>
<feature type="region of interest" description="Disordered" evidence="1">
    <location>
        <begin position="554"/>
        <end position="582"/>
    </location>
</feature>
<dbReference type="SUPFAM" id="SSF103473">
    <property type="entry name" value="MFS general substrate transporter"/>
    <property type="match status" value="1"/>
</dbReference>
<organism evidence="3 4">
    <name type="scientific">Bathycoccus prasinos</name>
    <dbReference type="NCBI Taxonomy" id="41875"/>
    <lineage>
        <taxon>Eukaryota</taxon>
        <taxon>Viridiplantae</taxon>
        <taxon>Chlorophyta</taxon>
        <taxon>Mamiellophyceae</taxon>
        <taxon>Mamiellales</taxon>
        <taxon>Bathycoccaceae</taxon>
        <taxon>Bathycoccus</taxon>
    </lineage>
</organism>
<name>K8F3T8_9CHLO</name>
<keyword evidence="2" id="KW-1133">Transmembrane helix</keyword>
<evidence type="ECO:0000256" key="2">
    <source>
        <dbReference type="SAM" id="Phobius"/>
    </source>
</evidence>
<feature type="region of interest" description="Disordered" evidence="1">
    <location>
        <begin position="135"/>
        <end position="160"/>
    </location>
</feature>
<feature type="transmembrane region" description="Helical" evidence="2">
    <location>
        <begin position="434"/>
        <end position="455"/>
    </location>
</feature>
<feature type="transmembrane region" description="Helical" evidence="2">
    <location>
        <begin position="528"/>
        <end position="551"/>
    </location>
</feature>
<feature type="transmembrane region" description="Helical" evidence="2">
    <location>
        <begin position="218"/>
        <end position="237"/>
    </location>
</feature>
<dbReference type="AlphaFoldDB" id="K8F3T8"/>
<feature type="compositionally biased region" description="Low complexity" evidence="1">
    <location>
        <begin position="554"/>
        <end position="567"/>
    </location>
</feature>
<feature type="region of interest" description="Disordered" evidence="1">
    <location>
        <begin position="353"/>
        <end position="379"/>
    </location>
</feature>
<accession>K8F3T8</accession>
<keyword evidence="4" id="KW-1185">Reference proteome</keyword>